<keyword evidence="10" id="KW-1185">Reference proteome</keyword>
<comment type="caution">
    <text evidence="9">The sequence shown here is derived from an EMBL/GenBank/DDBJ whole genome shotgun (WGS) entry which is preliminary data.</text>
</comment>
<evidence type="ECO:0000256" key="6">
    <source>
        <dbReference type="ARBA" id="ARBA00035267"/>
    </source>
</evidence>
<keyword evidence="8" id="KW-1133">Transmembrane helix</keyword>
<evidence type="ECO:0000256" key="1">
    <source>
        <dbReference type="ARBA" id="ARBA00004173"/>
    </source>
</evidence>
<protein>
    <recommendedName>
        <fullName evidence="6">Large ribosomal subunit protein bL27m</fullName>
    </recommendedName>
</protein>
<dbReference type="InterPro" id="IPR052979">
    <property type="entry name" value="Adenylate-forming_domain"/>
</dbReference>
<dbReference type="STRING" id="331657.A0A4U0WIG8"/>
<evidence type="ECO:0000256" key="4">
    <source>
        <dbReference type="ARBA" id="ARBA00023128"/>
    </source>
</evidence>
<reference evidence="9 10" key="1">
    <citation type="submission" date="2017-03" db="EMBL/GenBank/DDBJ databases">
        <title>Genomes of endolithic fungi from Antarctica.</title>
        <authorList>
            <person name="Coleine C."/>
            <person name="Masonjones S."/>
            <person name="Stajich J.E."/>
        </authorList>
    </citation>
    <scope>NUCLEOTIDE SEQUENCE [LARGE SCALE GENOMIC DNA]</scope>
    <source>
        <strain evidence="9 10">CCFEE 5187</strain>
    </source>
</reference>
<sequence>MRSRKVRPEYLSEHAIRLHFDYARVGIGYALRLSDAPLKETHSFATIANPERQNGFSVVISNAGDWTKRIIQKPPDRLWVRGTPTIGVLRVALLFECVVIVATGSGIGPCLSLFNSKPDHPVRILWSTPNPEATYGKGIIDAVLRADPNAVIVDTRKTGRVDMVSLTYSLYEEANAEAVVIISNPSVTRKVVYEQYVIPGNIIFRQRGTHWFPGDNCDMGRDHTIYATQPGYVKYYRDPLKHPKRQYIGVVFQRHWTLPQPPNAARKRRLGMLAVKMEESESGQAVVADMQMGTGEEGNASVESGGARDTGA</sequence>
<comment type="similarity">
    <text evidence="2">Belongs to the bacterial ribosomal protein bL27 family.</text>
</comment>
<accession>A0A4U0WIG8</accession>
<dbReference type="SUPFAM" id="SSF52343">
    <property type="entry name" value="Ferredoxin reductase-like, C-terminal NADP-linked domain"/>
    <property type="match status" value="1"/>
</dbReference>
<dbReference type="PRINTS" id="PR00063">
    <property type="entry name" value="RIBOSOMALL27"/>
</dbReference>
<dbReference type="PANTHER" id="PTHR33927">
    <property type="entry name" value="TRANSMEMBRANE PROTEIN"/>
    <property type="match status" value="1"/>
</dbReference>
<evidence type="ECO:0000256" key="2">
    <source>
        <dbReference type="ARBA" id="ARBA00010797"/>
    </source>
</evidence>
<evidence type="ECO:0000256" key="8">
    <source>
        <dbReference type="SAM" id="Phobius"/>
    </source>
</evidence>
<dbReference type="PANTHER" id="PTHR33927:SF5">
    <property type="entry name" value="ENZYME, PUTATIVE (AFU_ORTHOLOGUE AFUA_8G01222)-RELATED"/>
    <property type="match status" value="1"/>
</dbReference>
<proteinExistence type="inferred from homology"/>
<keyword evidence="5" id="KW-0687">Ribonucleoprotein</keyword>
<name>A0A4U0WIG8_9PEZI</name>
<feature type="region of interest" description="Disordered" evidence="7">
    <location>
        <begin position="292"/>
        <end position="312"/>
    </location>
</feature>
<dbReference type="OrthoDB" id="3142841at2759"/>
<evidence type="ECO:0000313" key="9">
    <source>
        <dbReference type="EMBL" id="TKA62810.1"/>
    </source>
</evidence>
<dbReference type="GO" id="GO:0005840">
    <property type="term" value="C:ribosome"/>
    <property type="evidence" value="ECO:0007669"/>
    <property type="project" value="UniProtKB-KW"/>
</dbReference>
<dbReference type="InterPro" id="IPR039261">
    <property type="entry name" value="FNR_nucleotide-bd"/>
</dbReference>
<comment type="subcellular location">
    <subcellularLocation>
        <location evidence="1">Mitochondrion</location>
    </subcellularLocation>
</comment>
<evidence type="ECO:0000256" key="7">
    <source>
        <dbReference type="SAM" id="MobiDB-lite"/>
    </source>
</evidence>
<evidence type="ECO:0000256" key="3">
    <source>
        <dbReference type="ARBA" id="ARBA00022980"/>
    </source>
</evidence>
<dbReference type="AlphaFoldDB" id="A0A4U0WIG8"/>
<dbReference type="InterPro" id="IPR001684">
    <property type="entry name" value="Ribosomal_bL27"/>
</dbReference>
<gene>
    <name evidence="9" type="ORF">B0A49_11040</name>
</gene>
<dbReference type="InterPro" id="IPR018261">
    <property type="entry name" value="Ribosomal_bL27_CS"/>
</dbReference>
<dbReference type="FunFam" id="2.40.50.100:FF:000042">
    <property type="entry name" value="50S ribosomal protein L27"/>
    <property type="match status" value="1"/>
</dbReference>
<dbReference type="GO" id="GO:0006412">
    <property type="term" value="P:translation"/>
    <property type="evidence" value="ECO:0007669"/>
    <property type="project" value="InterPro"/>
</dbReference>
<keyword evidence="8" id="KW-0472">Membrane</keyword>
<dbReference type="Proteomes" id="UP000308768">
    <property type="component" value="Unassembled WGS sequence"/>
</dbReference>
<dbReference type="Gene3D" id="2.40.50.100">
    <property type="match status" value="1"/>
</dbReference>
<dbReference type="GO" id="GO:0005739">
    <property type="term" value="C:mitochondrion"/>
    <property type="evidence" value="ECO:0007669"/>
    <property type="project" value="UniProtKB-SubCell"/>
</dbReference>
<keyword evidence="8" id="KW-0812">Transmembrane</keyword>
<feature type="transmembrane region" description="Helical" evidence="8">
    <location>
        <begin position="91"/>
        <end position="114"/>
    </location>
</feature>
<dbReference type="EMBL" id="NAJN01001499">
    <property type="protein sequence ID" value="TKA62810.1"/>
    <property type="molecule type" value="Genomic_DNA"/>
</dbReference>
<organism evidence="9 10">
    <name type="scientific">Cryomyces minteri</name>
    <dbReference type="NCBI Taxonomy" id="331657"/>
    <lineage>
        <taxon>Eukaryota</taxon>
        <taxon>Fungi</taxon>
        <taxon>Dikarya</taxon>
        <taxon>Ascomycota</taxon>
        <taxon>Pezizomycotina</taxon>
        <taxon>Dothideomycetes</taxon>
        <taxon>Dothideomycetes incertae sedis</taxon>
        <taxon>Cryomyces</taxon>
    </lineage>
</organism>
<keyword evidence="4" id="KW-0496">Mitochondrion</keyword>
<keyword evidence="3" id="KW-0689">Ribosomal protein</keyword>
<dbReference type="PROSITE" id="PS00831">
    <property type="entry name" value="RIBOSOMAL_L27"/>
    <property type="match status" value="1"/>
</dbReference>
<dbReference type="Pfam" id="PF01016">
    <property type="entry name" value="Ribosomal_L27"/>
    <property type="match status" value="1"/>
</dbReference>
<evidence type="ECO:0000256" key="5">
    <source>
        <dbReference type="ARBA" id="ARBA00023274"/>
    </source>
</evidence>
<dbReference type="GO" id="GO:0003735">
    <property type="term" value="F:structural constituent of ribosome"/>
    <property type="evidence" value="ECO:0007669"/>
    <property type="project" value="InterPro"/>
</dbReference>
<evidence type="ECO:0000313" key="10">
    <source>
        <dbReference type="Proteomes" id="UP000308768"/>
    </source>
</evidence>
<dbReference type="GO" id="GO:1990904">
    <property type="term" value="C:ribonucleoprotein complex"/>
    <property type="evidence" value="ECO:0007669"/>
    <property type="project" value="UniProtKB-KW"/>
</dbReference>
<dbReference type="SUPFAM" id="SSF110324">
    <property type="entry name" value="Ribosomal L27 protein-like"/>
    <property type="match status" value="1"/>
</dbReference>